<reference evidence="1 2" key="1">
    <citation type="submission" date="2018-06" db="EMBL/GenBank/DDBJ databases">
        <authorList>
            <consortium name="Pathogen Informatics"/>
            <person name="Doyle S."/>
        </authorList>
    </citation>
    <scope>NUCLEOTIDE SEQUENCE [LARGE SCALE GENOMIC DNA]</scope>
    <source>
        <strain evidence="1 2">NCTC10343</strain>
    </source>
</reference>
<dbReference type="GeneID" id="93347284"/>
<name>A0A378Y3G1_PAEPO</name>
<accession>A0A378Y3G1</accession>
<dbReference type="AlphaFoldDB" id="A0A378Y3G1"/>
<dbReference type="RefSeq" id="WP_019688344.1">
    <property type="nucleotide sequence ID" value="NZ_CP036496.1"/>
</dbReference>
<organism evidence="1 2">
    <name type="scientific">Paenibacillus polymyxa</name>
    <name type="common">Bacillus polymyxa</name>
    <dbReference type="NCBI Taxonomy" id="1406"/>
    <lineage>
        <taxon>Bacteria</taxon>
        <taxon>Bacillati</taxon>
        <taxon>Bacillota</taxon>
        <taxon>Bacilli</taxon>
        <taxon>Bacillales</taxon>
        <taxon>Paenibacillaceae</taxon>
        <taxon>Paenibacillus</taxon>
    </lineage>
</organism>
<protein>
    <submittedName>
        <fullName evidence="1">Uncharacterized protein</fullName>
    </submittedName>
</protein>
<proteinExistence type="predicted"/>
<sequence>MDEHLKPNRVELEFLNLAYNSFYDIFDEIFEDSFWEKDAYYRFSKVKDAFTIYAELLNYEPIKWVVEEMKKRRPPMEAEIGSELFKFVRNLFAHFPFYKNWDEVWVSKTLCNWVREGQSIDRFLRKYTGRTEVKYRFWEADKKKMTYLSIRFSDQYTENTRIYLKDILTETEGVKFSLILMKQIIDTQVIKE</sequence>
<dbReference type="EMBL" id="UGSC01000001">
    <property type="protein sequence ID" value="SUA71071.1"/>
    <property type="molecule type" value="Genomic_DNA"/>
</dbReference>
<evidence type="ECO:0000313" key="2">
    <source>
        <dbReference type="Proteomes" id="UP000254400"/>
    </source>
</evidence>
<evidence type="ECO:0000313" key="1">
    <source>
        <dbReference type="EMBL" id="SUA71071.1"/>
    </source>
</evidence>
<gene>
    <name evidence="1" type="ORF">NCTC10343_03958</name>
</gene>
<dbReference type="Proteomes" id="UP000254400">
    <property type="component" value="Unassembled WGS sequence"/>
</dbReference>